<evidence type="ECO:0000259" key="3">
    <source>
        <dbReference type="PROSITE" id="PS50006"/>
    </source>
</evidence>
<feature type="region of interest" description="Disordered" evidence="2">
    <location>
        <begin position="233"/>
        <end position="299"/>
    </location>
</feature>
<reference evidence="4" key="1">
    <citation type="submission" date="2024-05" db="EMBL/GenBank/DDBJ databases">
        <title>Herbiconiux sp. A18JL235.</title>
        <authorList>
            <person name="Zhang G."/>
        </authorList>
    </citation>
    <scope>NUCLEOTIDE SEQUENCE</scope>
    <source>
        <strain evidence="4">A18JL235</strain>
    </source>
</reference>
<evidence type="ECO:0000256" key="1">
    <source>
        <dbReference type="ARBA" id="ARBA00022553"/>
    </source>
</evidence>
<dbReference type="SUPFAM" id="SSF49879">
    <property type="entry name" value="SMAD/FHA domain"/>
    <property type="match status" value="1"/>
</dbReference>
<feature type="compositionally biased region" description="Acidic residues" evidence="2">
    <location>
        <begin position="323"/>
        <end position="332"/>
    </location>
</feature>
<proteinExistence type="predicted"/>
<evidence type="ECO:0000313" key="4">
    <source>
        <dbReference type="EMBL" id="XDI05404.1"/>
    </source>
</evidence>
<protein>
    <submittedName>
        <fullName evidence="4">FHA domain-containing protein</fullName>
    </submittedName>
</protein>
<evidence type="ECO:0000256" key="2">
    <source>
        <dbReference type="SAM" id="MobiDB-lite"/>
    </source>
</evidence>
<keyword evidence="1" id="KW-0597">Phosphoprotein</keyword>
<dbReference type="Gene3D" id="2.60.200.20">
    <property type="match status" value="1"/>
</dbReference>
<dbReference type="CDD" id="cd00060">
    <property type="entry name" value="FHA"/>
    <property type="match status" value="1"/>
</dbReference>
<dbReference type="PROSITE" id="PS50006">
    <property type="entry name" value="FHA_DOMAIN"/>
    <property type="match status" value="1"/>
</dbReference>
<dbReference type="EMBL" id="CP162511">
    <property type="protein sequence ID" value="XDI05404.1"/>
    <property type="molecule type" value="Genomic_DNA"/>
</dbReference>
<dbReference type="InterPro" id="IPR008984">
    <property type="entry name" value="SMAD_FHA_dom_sf"/>
</dbReference>
<feature type="compositionally biased region" description="Low complexity" evidence="2">
    <location>
        <begin position="373"/>
        <end position="390"/>
    </location>
</feature>
<gene>
    <name evidence="4" type="ORF">ABFY20_19110</name>
</gene>
<organism evidence="4">
    <name type="scientific">Herbiconiux sp. A18JL235</name>
    <dbReference type="NCBI Taxonomy" id="3152363"/>
    <lineage>
        <taxon>Bacteria</taxon>
        <taxon>Bacillati</taxon>
        <taxon>Actinomycetota</taxon>
        <taxon>Actinomycetes</taxon>
        <taxon>Micrococcales</taxon>
        <taxon>Microbacteriaceae</taxon>
        <taxon>Herbiconiux</taxon>
    </lineage>
</organism>
<dbReference type="RefSeq" id="WP_368497792.1">
    <property type="nucleotide sequence ID" value="NZ_CP162511.1"/>
</dbReference>
<feature type="region of interest" description="Disordered" evidence="2">
    <location>
        <begin position="414"/>
        <end position="446"/>
    </location>
</feature>
<dbReference type="InterPro" id="IPR000253">
    <property type="entry name" value="FHA_dom"/>
</dbReference>
<feature type="compositionally biased region" description="Low complexity" evidence="2">
    <location>
        <begin position="255"/>
        <end position="286"/>
    </location>
</feature>
<name>A0AB39BG34_9MICO</name>
<feature type="region of interest" description="Disordered" evidence="2">
    <location>
        <begin position="318"/>
        <end position="390"/>
    </location>
</feature>
<feature type="compositionally biased region" description="Low complexity" evidence="2">
    <location>
        <begin position="333"/>
        <end position="365"/>
    </location>
</feature>
<feature type="domain" description="FHA" evidence="3">
    <location>
        <begin position="493"/>
        <end position="554"/>
    </location>
</feature>
<sequence length="587" mass="58473">MTAFHYTPGTWHAIVAPAGVAVLPAGVSAEMLERLWVSLSEGLGLGAVLESLTGAFGTSLRAIPPFAVATVDGSEVRLAVRGELAIDVVEAGAVEGYSVSGADVTTWSERVVPAAERLVVRSATGGSASGGADTDARLRIASGVVLSSSVEVDLAAPTIEVPAPAASVVDAGSSAPVEAEPASTPGTQTAATGTAESAASAPAAATGPAEPQAPAPTEIPETTLLPEEVPAEEPIEEPAEASTGGSEIADPPPTASGASSASTETGGSTAPTDDAERTIAAPATAALDDELESTRSELPDDAYDHLWGATVVKSVEQAAVRELDDDESDDAPSDSASPGGPAAAASSAPASAAPAPTPAQTSESARPTPDSFAPPTTANPTTAAPVTPTAGGLISGIPDFGNVGAASGSAGFDAHTVPPAAPAPSAPTAAPAAPAHPSGIDDDHDGLTVTVSELEAMRRLDAANSSEAPQPATGALGRVVLSTGETHALDRGIIIGRRPRANRVQADQVPVLVTVPSPEQDISRNHLEIRLEGRHVLVVDLDTTNGSVLHRTGTPPLRLGPNEPVLVLDGDLVDLGDGVTVSFEEIP</sequence>
<dbReference type="Pfam" id="PF00498">
    <property type="entry name" value="FHA"/>
    <property type="match status" value="1"/>
</dbReference>
<dbReference type="AlphaFoldDB" id="A0AB39BG34"/>
<accession>A0AB39BG34</accession>
<feature type="compositionally biased region" description="Low complexity" evidence="2">
    <location>
        <begin position="181"/>
        <end position="218"/>
    </location>
</feature>
<feature type="region of interest" description="Disordered" evidence="2">
    <location>
        <begin position="172"/>
        <end position="218"/>
    </location>
</feature>
<feature type="compositionally biased region" description="Low complexity" evidence="2">
    <location>
        <begin position="426"/>
        <end position="438"/>
    </location>
</feature>